<accession>A0A6G1I552</accession>
<dbReference type="GO" id="GO:0003735">
    <property type="term" value="F:structural constituent of ribosome"/>
    <property type="evidence" value="ECO:0007669"/>
    <property type="project" value="InterPro"/>
</dbReference>
<dbReference type="PANTHER" id="PTHR28160">
    <property type="entry name" value="54S RIBOSOMAL PROTEIN L15, MITOCHONDRIAL"/>
    <property type="match status" value="1"/>
</dbReference>
<dbReference type="Pfam" id="PF14622">
    <property type="entry name" value="Ribonucleas_3_3"/>
    <property type="match status" value="1"/>
</dbReference>
<dbReference type="PANTHER" id="PTHR28160:SF1">
    <property type="entry name" value="LARGE RIBOSOMAL SUBUNIT PROTEIN ML57"/>
    <property type="match status" value="1"/>
</dbReference>
<organism evidence="2 3">
    <name type="scientific">Trichodelitschia bisporula</name>
    <dbReference type="NCBI Taxonomy" id="703511"/>
    <lineage>
        <taxon>Eukaryota</taxon>
        <taxon>Fungi</taxon>
        <taxon>Dikarya</taxon>
        <taxon>Ascomycota</taxon>
        <taxon>Pezizomycotina</taxon>
        <taxon>Dothideomycetes</taxon>
        <taxon>Dothideomycetes incertae sedis</taxon>
        <taxon>Phaeotrichales</taxon>
        <taxon>Phaeotrichaceae</taxon>
        <taxon>Trichodelitschia</taxon>
    </lineage>
</organism>
<evidence type="ECO:0000259" key="1">
    <source>
        <dbReference type="Pfam" id="PF14622"/>
    </source>
</evidence>
<dbReference type="SUPFAM" id="SSF69065">
    <property type="entry name" value="RNase III domain-like"/>
    <property type="match status" value="1"/>
</dbReference>
<reference evidence="2" key="1">
    <citation type="journal article" date="2020" name="Stud. Mycol.">
        <title>101 Dothideomycetes genomes: a test case for predicting lifestyles and emergence of pathogens.</title>
        <authorList>
            <person name="Haridas S."/>
            <person name="Albert R."/>
            <person name="Binder M."/>
            <person name="Bloem J."/>
            <person name="Labutti K."/>
            <person name="Salamov A."/>
            <person name="Andreopoulos B."/>
            <person name="Baker S."/>
            <person name="Barry K."/>
            <person name="Bills G."/>
            <person name="Bluhm B."/>
            <person name="Cannon C."/>
            <person name="Castanera R."/>
            <person name="Culley D."/>
            <person name="Daum C."/>
            <person name="Ezra D."/>
            <person name="Gonzalez J."/>
            <person name="Henrissat B."/>
            <person name="Kuo A."/>
            <person name="Liang C."/>
            <person name="Lipzen A."/>
            <person name="Lutzoni F."/>
            <person name="Magnuson J."/>
            <person name="Mondo S."/>
            <person name="Nolan M."/>
            <person name="Ohm R."/>
            <person name="Pangilinan J."/>
            <person name="Park H.-J."/>
            <person name="Ramirez L."/>
            <person name="Alfaro M."/>
            <person name="Sun H."/>
            <person name="Tritt A."/>
            <person name="Yoshinaga Y."/>
            <person name="Zwiers L.-H."/>
            <person name="Turgeon B."/>
            <person name="Goodwin S."/>
            <person name="Spatafora J."/>
            <person name="Crous P."/>
            <person name="Grigoriev I."/>
        </authorList>
    </citation>
    <scope>NUCLEOTIDE SEQUENCE</scope>
    <source>
        <strain evidence="2">CBS 262.69</strain>
    </source>
</reference>
<evidence type="ECO:0000313" key="3">
    <source>
        <dbReference type="Proteomes" id="UP000799640"/>
    </source>
</evidence>
<dbReference type="Gene3D" id="1.10.1520.10">
    <property type="entry name" value="Ribonuclease III domain"/>
    <property type="match status" value="1"/>
</dbReference>
<dbReference type="Proteomes" id="UP000799640">
    <property type="component" value="Unassembled WGS sequence"/>
</dbReference>
<dbReference type="InterPro" id="IPR000999">
    <property type="entry name" value="RNase_III_dom"/>
</dbReference>
<dbReference type="InterPro" id="IPR036389">
    <property type="entry name" value="RNase_III_sf"/>
</dbReference>
<sequence length="202" mass="21742">MSMPIRVRPKPKNNEWAVNTDPTRLDAMYTSLLGPGGAGLLSEEVKWLAVTHKSFDQGRRGFNDRLSYLGRRIVELQTSLALLAPGAESVELGAPDAHGRRPYAHPALAPLEHLSQGAKRRVLDKTRLAQLGDTYGVTGVMRWRPKKAENLRGSGQEVVVTQTIYAIIGALALEQGGGVANRVVQEKILAPLGVGAEGGYAA</sequence>
<dbReference type="OrthoDB" id="2281895at2759"/>
<dbReference type="GO" id="GO:0004525">
    <property type="term" value="F:ribonuclease III activity"/>
    <property type="evidence" value="ECO:0007669"/>
    <property type="project" value="InterPro"/>
</dbReference>
<dbReference type="AlphaFoldDB" id="A0A6G1I552"/>
<dbReference type="InterPro" id="IPR040030">
    <property type="entry name" value="Ribosomal_mL57"/>
</dbReference>
<proteinExistence type="predicted"/>
<evidence type="ECO:0000313" key="2">
    <source>
        <dbReference type="EMBL" id="KAF2403115.1"/>
    </source>
</evidence>
<name>A0A6G1I552_9PEZI</name>
<dbReference type="FunFam" id="1.10.1520.10:FF:000018">
    <property type="entry name" value="RNase III domain protein"/>
    <property type="match status" value="1"/>
</dbReference>
<feature type="domain" description="RNase III" evidence="1">
    <location>
        <begin position="43"/>
        <end position="191"/>
    </location>
</feature>
<dbReference type="GO" id="GO:0005762">
    <property type="term" value="C:mitochondrial large ribosomal subunit"/>
    <property type="evidence" value="ECO:0007669"/>
    <property type="project" value="InterPro"/>
</dbReference>
<protein>
    <recommendedName>
        <fullName evidence="1">RNase III domain-containing protein</fullName>
    </recommendedName>
</protein>
<gene>
    <name evidence="2" type="ORF">EJ06DRAFT_489936</name>
</gene>
<dbReference type="GO" id="GO:0032543">
    <property type="term" value="P:mitochondrial translation"/>
    <property type="evidence" value="ECO:0007669"/>
    <property type="project" value="InterPro"/>
</dbReference>
<dbReference type="GO" id="GO:0006396">
    <property type="term" value="P:RNA processing"/>
    <property type="evidence" value="ECO:0007669"/>
    <property type="project" value="InterPro"/>
</dbReference>
<keyword evidence="3" id="KW-1185">Reference proteome</keyword>
<dbReference type="EMBL" id="ML996690">
    <property type="protein sequence ID" value="KAF2403115.1"/>
    <property type="molecule type" value="Genomic_DNA"/>
</dbReference>